<dbReference type="Gene3D" id="3.30.70.2570">
    <property type="entry name" value="Elongation factor 4, C-terminal domain"/>
    <property type="match status" value="1"/>
</dbReference>
<dbReference type="FunFam" id="3.30.70.870:FF:000004">
    <property type="entry name" value="Translation factor GUF1, mitochondrial"/>
    <property type="match status" value="1"/>
</dbReference>
<dbReference type="PANTHER" id="PTHR43512">
    <property type="entry name" value="TRANSLATION FACTOR GUF1-RELATED"/>
    <property type="match status" value="1"/>
</dbReference>
<gene>
    <name evidence="11" type="ORF">T551_02591</name>
</gene>
<dbReference type="Proteomes" id="UP000053447">
    <property type="component" value="Unassembled WGS sequence"/>
</dbReference>
<dbReference type="GO" id="GO:0005743">
    <property type="term" value="C:mitochondrial inner membrane"/>
    <property type="evidence" value="ECO:0007669"/>
    <property type="project" value="UniProtKB-SubCell"/>
</dbReference>
<dbReference type="InterPro" id="IPR000795">
    <property type="entry name" value="T_Tr_GTP-bd_dom"/>
</dbReference>
<comment type="similarity">
    <text evidence="1">Belongs to the TRAFAC class translation factor GTPase superfamily. Classic translation factor GTPase family. LepA subfamily.</text>
</comment>
<organism evidence="11 12">
    <name type="scientific">Pneumocystis jirovecii (strain RU7)</name>
    <name type="common">Human pneumocystis pneumonia agent</name>
    <dbReference type="NCBI Taxonomy" id="1408657"/>
    <lineage>
        <taxon>Eukaryota</taxon>
        <taxon>Fungi</taxon>
        <taxon>Dikarya</taxon>
        <taxon>Ascomycota</taxon>
        <taxon>Taphrinomycotina</taxon>
        <taxon>Pneumocystomycetes</taxon>
        <taxon>Pneumocystaceae</taxon>
        <taxon>Pneumocystis</taxon>
    </lineage>
</organism>
<dbReference type="STRING" id="1408657.A0A0W4ZK59"/>
<dbReference type="GO" id="GO:0003924">
    <property type="term" value="F:GTPase activity"/>
    <property type="evidence" value="ECO:0007669"/>
    <property type="project" value="UniProtKB-UniRule"/>
</dbReference>
<evidence type="ECO:0000256" key="5">
    <source>
        <dbReference type="ARBA" id="ARBA00022917"/>
    </source>
</evidence>
<dbReference type="GO" id="GO:0045727">
    <property type="term" value="P:positive regulation of translation"/>
    <property type="evidence" value="ECO:0007669"/>
    <property type="project" value="UniProtKB-UniRule"/>
</dbReference>
<dbReference type="HAMAP" id="MF_00071">
    <property type="entry name" value="LepA"/>
    <property type="match status" value="1"/>
</dbReference>
<dbReference type="SUPFAM" id="SSF54980">
    <property type="entry name" value="EF-G C-terminal domain-like"/>
    <property type="match status" value="2"/>
</dbReference>
<dbReference type="NCBIfam" id="TIGR01393">
    <property type="entry name" value="lepA"/>
    <property type="match status" value="1"/>
</dbReference>
<feature type="binding site" evidence="9">
    <location>
        <begin position="100"/>
        <end position="104"/>
    </location>
    <ligand>
        <name>GTP</name>
        <dbReference type="ChEBI" id="CHEBI:37565"/>
    </ligand>
</feature>
<dbReference type="GO" id="GO:0006412">
    <property type="term" value="P:translation"/>
    <property type="evidence" value="ECO:0007669"/>
    <property type="project" value="UniProtKB-KW"/>
</dbReference>
<dbReference type="InterPro" id="IPR038363">
    <property type="entry name" value="LepA_C_sf"/>
</dbReference>
<dbReference type="FunFam" id="3.40.50.300:FF:000078">
    <property type="entry name" value="Elongation factor 4"/>
    <property type="match status" value="1"/>
</dbReference>
<dbReference type="FunFam" id="2.40.30.10:FF:000015">
    <property type="entry name" value="Translation factor GUF1, mitochondrial"/>
    <property type="match status" value="1"/>
</dbReference>
<keyword evidence="2 9" id="KW-0547">Nucleotide-binding</keyword>
<evidence type="ECO:0000256" key="8">
    <source>
        <dbReference type="ARBA" id="ARBA00023136"/>
    </source>
</evidence>
<evidence type="ECO:0000256" key="2">
    <source>
        <dbReference type="ARBA" id="ARBA00022741"/>
    </source>
</evidence>
<evidence type="ECO:0000256" key="9">
    <source>
        <dbReference type="HAMAP-Rule" id="MF_03137"/>
    </source>
</evidence>
<comment type="caution">
    <text evidence="11">The sequence shown here is derived from an EMBL/GenBank/DDBJ whole genome shotgun (WGS) entry which is preliminary data.</text>
</comment>
<dbReference type="FunFam" id="3.30.70.2570:FF:000001">
    <property type="entry name" value="Translation factor GUF1, mitochondrial"/>
    <property type="match status" value="1"/>
</dbReference>
<evidence type="ECO:0000256" key="6">
    <source>
        <dbReference type="ARBA" id="ARBA00023128"/>
    </source>
</evidence>
<feature type="domain" description="Tr-type G" evidence="10">
    <location>
        <begin position="26"/>
        <end position="207"/>
    </location>
</feature>
<dbReference type="GeneID" id="28941109"/>
<reference evidence="12" key="1">
    <citation type="journal article" date="2016" name="Nat. Commun.">
        <title>Genome analysis of three Pneumocystis species reveals adaptation mechanisms to life exclusively in mammalian hosts.</title>
        <authorList>
            <person name="Ma L."/>
            <person name="Chen Z."/>
            <person name="Huang D.W."/>
            <person name="Kutty G."/>
            <person name="Ishihara M."/>
            <person name="Wang H."/>
            <person name="Abouelleil A."/>
            <person name="Bishop L."/>
            <person name="Davey E."/>
            <person name="Deng R."/>
            <person name="Deng X."/>
            <person name="Fan L."/>
            <person name="Fantoni G."/>
            <person name="Fitzgerald M."/>
            <person name="Gogineni E."/>
            <person name="Goldberg J.M."/>
            <person name="Handley G."/>
            <person name="Hu X."/>
            <person name="Huber C."/>
            <person name="Jiao X."/>
            <person name="Jones K."/>
            <person name="Levin J.Z."/>
            <person name="Liu Y."/>
            <person name="Macdonald P."/>
            <person name="Melnikov A."/>
            <person name="Raley C."/>
            <person name="Sassi M."/>
            <person name="Sherman B.T."/>
            <person name="Song X."/>
            <person name="Sykes S."/>
            <person name="Tran B."/>
            <person name="Walsh L."/>
            <person name="Xia Y."/>
            <person name="Yang J."/>
            <person name="Young S."/>
            <person name="Zeng Q."/>
            <person name="Zheng X."/>
            <person name="Stephens R."/>
            <person name="Nusbaum C."/>
            <person name="Birren B.W."/>
            <person name="Azadi P."/>
            <person name="Lempicki R.A."/>
            <person name="Cuomo C.A."/>
            <person name="Kovacs J.A."/>
        </authorList>
    </citation>
    <scope>NUCLEOTIDE SEQUENCE [LARGE SCALE GENOMIC DNA]</scope>
    <source>
        <strain evidence="12">RU7</strain>
    </source>
</reference>
<dbReference type="AlphaFoldDB" id="A0A0W4ZK59"/>
<comment type="function">
    <text evidence="9">Promotes mitochondrial protein synthesis. May act as a fidelity factor of the translation reaction, by catalyzing a one-codon backward translocation of tRNAs on improperly translocated ribosomes. Binds to mitochondrial ribosomes in a GTP-dependent manner.</text>
</comment>
<proteinExistence type="inferred from homology"/>
<protein>
    <submittedName>
        <fullName evidence="11">GTP-binding protein LepA</fullName>
    </submittedName>
</protein>
<evidence type="ECO:0000256" key="4">
    <source>
        <dbReference type="ARBA" id="ARBA00022801"/>
    </source>
</evidence>
<comment type="caution">
    <text evidence="9">Lacks conserved residue(s) required for the propagation of feature annotation.</text>
</comment>
<dbReference type="Gene3D" id="3.30.70.240">
    <property type="match status" value="1"/>
</dbReference>
<dbReference type="InterPro" id="IPR004161">
    <property type="entry name" value="EFTu-like_2"/>
</dbReference>
<evidence type="ECO:0000256" key="3">
    <source>
        <dbReference type="ARBA" id="ARBA00022792"/>
    </source>
</evidence>
<dbReference type="CDD" id="cd01890">
    <property type="entry name" value="LepA"/>
    <property type="match status" value="1"/>
</dbReference>
<keyword evidence="3 9" id="KW-0999">Mitochondrion inner membrane</keyword>
<dbReference type="Pfam" id="PF00679">
    <property type="entry name" value="EFG_C"/>
    <property type="match status" value="1"/>
</dbReference>
<evidence type="ECO:0000259" key="10">
    <source>
        <dbReference type="PROSITE" id="PS51722"/>
    </source>
</evidence>
<dbReference type="RefSeq" id="XP_018229076.1">
    <property type="nucleotide sequence ID" value="XM_018374854.1"/>
</dbReference>
<dbReference type="PROSITE" id="PS51722">
    <property type="entry name" value="G_TR_2"/>
    <property type="match status" value="1"/>
</dbReference>
<dbReference type="GO" id="GO:0097177">
    <property type="term" value="F:mitochondrial ribosome binding"/>
    <property type="evidence" value="ECO:0007669"/>
    <property type="project" value="EnsemblFungi"/>
</dbReference>
<evidence type="ECO:0000313" key="11">
    <source>
        <dbReference type="EMBL" id="KTW28741.1"/>
    </source>
</evidence>
<dbReference type="InterPro" id="IPR027417">
    <property type="entry name" value="P-loop_NTPase"/>
</dbReference>
<keyword evidence="7 9" id="KW-0342">GTP-binding</keyword>
<name>A0A0W4ZK59_PNEJ7</name>
<keyword evidence="4 9" id="KW-0378">Hydrolase</keyword>
<dbReference type="eggNOG" id="KOG0462">
    <property type="taxonomic scope" value="Eukaryota"/>
</dbReference>
<dbReference type="InterPro" id="IPR035647">
    <property type="entry name" value="EFG_III/V"/>
</dbReference>
<dbReference type="GO" id="GO:0005759">
    <property type="term" value="C:mitochondrial matrix"/>
    <property type="evidence" value="ECO:0007669"/>
    <property type="project" value="UniProtKB-UniRule"/>
</dbReference>
<keyword evidence="8 9" id="KW-0472">Membrane</keyword>
<dbReference type="InterPro" id="IPR000640">
    <property type="entry name" value="EFG_V-like"/>
</dbReference>
<sequence>MLYRSVVFNVQRHQDVMRNIEVVDLSKIRNWAIIAHINHGKSTLSDRLLEITGTISKSSENCQVLDKLKVEQKRGITVKAQACSMFYNYKSETYLLNLIDTPGHVDFRAEVNHSLAVCDGCLLLVDASQGIQSQTVANFHLALSKGLMILPIINKIDLPNSEPLKVLDQLKQIFNIIQEDVIFVSAKNGVGIEKIIPAIIDKIPPPKGSLIDNLKCFLIDSWYDHFNGIILLVKIYDGFLRKGDKIQSIYTGLKYDVAEVGIMYPDRISTELLKAGQVGYIILGMKNDNESYIGDTFCHVGKEVIPLPKFEESKPTVFVSAFPLDGNSFQKLNESISHLVLNDRSIYVEKETSIALGQGWRIGFIGSLHLSVFIDRLKDEYDEEIIITSPTVPFKITYKDGREKMISNPTLFPDFVNIRQNILKLEEPITEVIMVFPIEYLGVVIELCEIYRGVQKEILFPSEEKCILKYEIPMVLLIDDFYGKLKGLTKGYISLDYRVIGYKVSDLVKMKLLINGKTIDALSTVLHRSQVHKKGKESVRHLKSLIKQQLYEVVIQAAVENRIVARETLSPLKKDVTAKCYGGDVTYLKP</sequence>
<dbReference type="CDD" id="cd03699">
    <property type="entry name" value="EF4_II"/>
    <property type="match status" value="1"/>
</dbReference>
<comment type="similarity">
    <text evidence="9">Belongs to the GTP-binding elongation factor family. LepA subfamily.</text>
</comment>
<dbReference type="NCBIfam" id="TIGR00231">
    <property type="entry name" value="small_GTP"/>
    <property type="match status" value="1"/>
</dbReference>
<dbReference type="InterPro" id="IPR031157">
    <property type="entry name" value="G_TR_CS"/>
</dbReference>
<dbReference type="Gene3D" id="3.30.70.870">
    <property type="entry name" value="Elongation Factor G (Translational Gtpase), domain 3"/>
    <property type="match status" value="1"/>
</dbReference>
<evidence type="ECO:0000313" key="12">
    <source>
        <dbReference type="Proteomes" id="UP000053447"/>
    </source>
</evidence>
<dbReference type="EMBL" id="LFWA01000011">
    <property type="protein sequence ID" value="KTW28741.1"/>
    <property type="molecule type" value="Genomic_DNA"/>
</dbReference>
<dbReference type="VEuPathDB" id="FungiDB:T551_02591"/>
<feature type="binding site" evidence="9">
    <location>
        <begin position="154"/>
        <end position="157"/>
    </location>
    <ligand>
        <name>GTP</name>
        <dbReference type="ChEBI" id="CHEBI:37565"/>
    </ligand>
</feature>
<dbReference type="PRINTS" id="PR00315">
    <property type="entry name" value="ELONGATNFCT"/>
</dbReference>
<dbReference type="OrthoDB" id="1074at2759"/>
<dbReference type="PROSITE" id="PS00301">
    <property type="entry name" value="G_TR_1"/>
    <property type="match status" value="1"/>
</dbReference>
<dbReference type="Pfam" id="PF00009">
    <property type="entry name" value="GTP_EFTU"/>
    <property type="match status" value="1"/>
</dbReference>
<keyword evidence="6 9" id="KW-0496">Mitochondrion</keyword>
<dbReference type="Pfam" id="PF06421">
    <property type="entry name" value="LepA_C"/>
    <property type="match status" value="1"/>
</dbReference>
<comment type="subcellular location">
    <subcellularLocation>
        <location evidence="9">Mitochondrion inner membrane</location>
        <topology evidence="9">Peripheral membrane protein</topology>
        <orientation evidence="9">Matrix side</orientation>
    </subcellularLocation>
</comment>
<comment type="catalytic activity">
    <reaction evidence="9">
        <text>GTP + H2O = GDP + phosphate + H(+)</text>
        <dbReference type="Rhea" id="RHEA:19669"/>
        <dbReference type="ChEBI" id="CHEBI:15377"/>
        <dbReference type="ChEBI" id="CHEBI:15378"/>
        <dbReference type="ChEBI" id="CHEBI:37565"/>
        <dbReference type="ChEBI" id="CHEBI:43474"/>
        <dbReference type="ChEBI" id="CHEBI:58189"/>
        <dbReference type="EC" id="3.6.5.n1"/>
    </reaction>
</comment>
<accession>A0A0W4ZK59</accession>
<dbReference type="Pfam" id="PF03144">
    <property type="entry name" value="GTP_EFTU_D2"/>
    <property type="match status" value="1"/>
</dbReference>
<dbReference type="GO" id="GO:0005525">
    <property type="term" value="F:GTP binding"/>
    <property type="evidence" value="ECO:0007669"/>
    <property type="project" value="UniProtKB-UniRule"/>
</dbReference>
<dbReference type="Gene3D" id="3.40.50.300">
    <property type="entry name" value="P-loop containing nucleotide triphosphate hydrolases"/>
    <property type="match status" value="1"/>
</dbReference>
<dbReference type="FunFam" id="3.30.70.240:FF:000007">
    <property type="entry name" value="Translation factor GUF1, mitochondrial"/>
    <property type="match status" value="1"/>
</dbReference>
<evidence type="ECO:0000256" key="7">
    <source>
        <dbReference type="ARBA" id="ARBA00023134"/>
    </source>
</evidence>
<keyword evidence="5 9" id="KW-0648">Protein biosynthesis</keyword>
<dbReference type="PANTHER" id="PTHR43512:SF7">
    <property type="entry name" value="TRANSLATION FACTOR GUF1, MITOCHONDRIAL"/>
    <property type="match status" value="1"/>
</dbReference>
<evidence type="ECO:0000256" key="1">
    <source>
        <dbReference type="ARBA" id="ARBA00005454"/>
    </source>
</evidence>
<keyword evidence="12" id="KW-1185">Reference proteome</keyword>
<dbReference type="Gene3D" id="2.40.30.10">
    <property type="entry name" value="Translation factors"/>
    <property type="match status" value="1"/>
</dbReference>
<dbReference type="SUPFAM" id="SSF52540">
    <property type="entry name" value="P-loop containing nucleoside triphosphate hydrolases"/>
    <property type="match status" value="1"/>
</dbReference>
<dbReference type="InterPro" id="IPR005225">
    <property type="entry name" value="Small_GTP-bd"/>
</dbReference>
<dbReference type="InterPro" id="IPR006297">
    <property type="entry name" value="EF-4"/>
</dbReference>
<dbReference type="InterPro" id="IPR013842">
    <property type="entry name" value="LepA_CTD"/>
</dbReference>